<dbReference type="PROSITE" id="PS51257">
    <property type="entry name" value="PROKAR_LIPOPROTEIN"/>
    <property type="match status" value="1"/>
</dbReference>
<dbReference type="SUPFAM" id="SSF51556">
    <property type="entry name" value="Metallo-dependent hydrolases"/>
    <property type="match status" value="1"/>
</dbReference>
<organism evidence="2 3">
    <name type="scientific">Arenicella xantha</name>
    <dbReference type="NCBI Taxonomy" id="644221"/>
    <lineage>
        <taxon>Bacteria</taxon>
        <taxon>Pseudomonadati</taxon>
        <taxon>Pseudomonadota</taxon>
        <taxon>Gammaproteobacteria</taxon>
        <taxon>Arenicellales</taxon>
        <taxon>Arenicellaceae</taxon>
        <taxon>Arenicella</taxon>
    </lineage>
</organism>
<dbReference type="GO" id="GO:0006508">
    <property type="term" value="P:proteolysis"/>
    <property type="evidence" value="ECO:0007669"/>
    <property type="project" value="InterPro"/>
</dbReference>
<dbReference type="PANTHER" id="PTHR10443">
    <property type="entry name" value="MICROSOMAL DIPEPTIDASE"/>
    <property type="match status" value="1"/>
</dbReference>
<evidence type="ECO:0000256" key="1">
    <source>
        <dbReference type="SAM" id="SignalP"/>
    </source>
</evidence>
<evidence type="ECO:0000313" key="3">
    <source>
        <dbReference type="Proteomes" id="UP000253083"/>
    </source>
</evidence>
<dbReference type="GO" id="GO:0070573">
    <property type="term" value="F:metallodipeptidase activity"/>
    <property type="evidence" value="ECO:0007669"/>
    <property type="project" value="InterPro"/>
</dbReference>
<dbReference type="PROSITE" id="PS51365">
    <property type="entry name" value="RENAL_DIPEPTIDASE_2"/>
    <property type="match status" value="1"/>
</dbReference>
<dbReference type="InterPro" id="IPR008257">
    <property type="entry name" value="Pept_M19"/>
</dbReference>
<dbReference type="AlphaFoldDB" id="A0A395JNN8"/>
<dbReference type="OrthoDB" id="9804920at2"/>
<keyword evidence="1" id="KW-0732">Signal</keyword>
<dbReference type="Pfam" id="PF01244">
    <property type="entry name" value="Peptidase_M19"/>
    <property type="match status" value="1"/>
</dbReference>
<sequence length="407" mass="44096">MRSYVSKLVLSACLSATACNTTNASAAVSASPEAIALAQSSIIVDGHIDVPHRVFEAWENVSAATNSGDFDFPRAKLGGLNAPFMSIYVPSSLDGTDASTQRAHQLIDQVEAIVGRAPEKFAIARSANEVQQQFDKDLISLPLGMENGAPLQGELKNLDAFYQRGIRYITLTHAKSNDISDSSYDDNRQWDGLSPFGETVVQRMNQLGIMVDISHVSDAAFYDTLKVSRAPVIASHSSLRSFTPGFERNMDDAMVKALAANDGIIMINFGSSFLTKTAQDWYNVRDQAQHKVDAEFGAESPQAKLFSDQYRANNPFPYASLDDVVEHIDRAVKLVGVDHVGIGSDYDGVGDSLPTGLKDVATYPNLVQGLMNKGYSTPDIRKILGGNLLRVWQQVETVAAKLSGPST</sequence>
<name>A0A395JNN8_9GAMM</name>
<accession>A0A395JNN8</accession>
<proteinExistence type="predicted"/>
<feature type="chain" id="PRO_5017266392" evidence="1">
    <location>
        <begin position="27"/>
        <end position="407"/>
    </location>
</feature>
<gene>
    <name evidence="2" type="ORF">DFR28_102593</name>
</gene>
<dbReference type="InterPro" id="IPR032466">
    <property type="entry name" value="Metal_Hydrolase"/>
</dbReference>
<dbReference type="Gene3D" id="3.20.20.140">
    <property type="entry name" value="Metal-dependent hydrolases"/>
    <property type="match status" value="1"/>
</dbReference>
<dbReference type="RefSeq" id="WP_113953964.1">
    <property type="nucleotide sequence ID" value="NZ_QNRT01000002.1"/>
</dbReference>
<feature type="signal peptide" evidence="1">
    <location>
        <begin position="1"/>
        <end position="26"/>
    </location>
</feature>
<protein>
    <submittedName>
        <fullName evidence="2">Membrane dipeptidase</fullName>
    </submittedName>
</protein>
<dbReference type="PANTHER" id="PTHR10443:SF12">
    <property type="entry name" value="DIPEPTIDASE"/>
    <property type="match status" value="1"/>
</dbReference>
<reference evidence="2 3" key="1">
    <citation type="submission" date="2018-06" db="EMBL/GenBank/DDBJ databases">
        <title>Genomic Encyclopedia of Type Strains, Phase IV (KMG-IV): sequencing the most valuable type-strain genomes for metagenomic binning, comparative biology and taxonomic classification.</title>
        <authorList>
            <person name="Goeker M."/>
        </authorList>
    </citation>
    <scope>NUCLEOTIDE SEQUENCE [LARGE SCALE GENOMIC DNA]</scope>
    <source>
        <strain evidence="2 3">DSM 24032</strain>
    </source>
</reference>
<dbReference type="Proteomes" id="UP000253083">
    <property type="component" value="Unassembled WGS sequence"/>
</dbReference>
<dbReference type="EMBL" id="QNRT01000002">
    <property type="protein sequence ID" value="RBP51174.1"/>
    <property type="molecule type" value="Genomic_DNA"/>
</dbReference>
<keyword evidence="3" id="KW-1185">Reference proteome</keyword>
<evidence type="ECO:0000313" key="2">
    <source>
        <dbReference type="EMBL" id="RBP51174.1"/>
    </source>
</evidence>
<comment type="caution">
    <text evidence="2">The sequence shown here is derived from an EMBL/GenBank/DDBJ whole genome shotgun (WGS) entry which is preliminary data.</text>
</comment>
<dbReference type="InParanoid" id="A0A395JNN8"/>
<dbReference type="CDD" id="cd01301">
    <property type="entry name" value="rDP_like"/>
    <property type="match status" value="1"/>
</dbReference>